<name>A0A0J6FR18_9BACL</name>
<comment type="caution">
    <text evidence="2">The sequence shown here is derived from an EMBL/GenBank/DDBJ whole genome shotgun (WGS) entry which is preliminary data.</text>
</comment>
<evidence type="ECO:0000256" key="1">
    <source>
        <dbReference type="SAM" id="Phobius"/>
    </source>
</evidence>
<protein>
    <recommendedName>
        <fullName evidence="4">ABC transporter permease</fullName>
    </recommendedName>
</protein>
<keyword evidence="1" id="KW-0812">Transmembrane</keyword>
<keyword evidence="3" id="KW-1185">Reference proteome</keyword>
<feature type="transmembrane region" description="Helical" evidence="1">
    <location>
        <begin position="12"/>
        <end position="31"/>
    </location>
</feature>
<evidence type="ECO:0000313" key="3">
    <source>
        <dbReference type="Proteomes" id="UP000035996"/>
    </source>
</evidence>
<dbReference type="PANTHER" id="PTHR37305:SF1">
    <property type="entry name" value="MEMBRANE PROTEIN"/>
    <property type="match status" value="1"/>
</dbReference>
<dbReference type="PATRIC" id="fig|157733.3.peg.548"/>
<feature type="transmembrane region" description="Helical" evidence="1">
    <location>
        <begin position="241"/>
        <end position="263"/>
    </location>
</feature>
<feature type="transmembrane region" description="Helical" evidence="1">
    <location>
        <begin position="152"/>
        <end position="177"/>
    </location>
</feature>
<feature type="transmembrane region" description="Helical" evidence="1">
    <location>
        <begin position="183"/>
        <end position="202"/>
    </location>
</feature>
<evidence type="ECO:0008006" key="4">
    <source>
        <dbReference type="Google" id="ProtNLM"/>
    </source>
</evidence>
<feature type="transmembrane region" description="Helical" evidence="1">
    <location>
        <begin position="98"/>
        <end position="117"/>
    </location>
</feature>
<proteinExistence type="predicted"/>
<accession>A0A0J6FR18</accession>
<dbReference type="RefSeq" id="WP_048311478.1">
    <property type="nucleotide sequence ID" value="NZ_LELK01000004.1"/>
</dbReference>
<feature type="transmembrane region" description="Helical" evidence="1">
    <location>
        <begin position="51"/>
        <end position="77"/>
    </location>
</feature>
<dbReference type="STRING" id="157733.AB986_12585"/>
<dbReference type="PANTHER" id="PTHR37305">
    <property type="entry name" value="INTEGRAL MEMBRANE PROTEIN-RELATED"/>
    <property type="match status" value="1"/>
</dbReference>
<dbReference type="EMBL" id="LELK01000004">
    <property type="protein sequence ID" value="KMM36767.1"/>
    <property type="molecule type" value="Genomic_DNA"/>
</dbReference>
<gene>
    <name evidence="2" type="ORF">AB986_12585</name>
</gene>
<feature type="transmembrane region" description="Helical" evidence="1">
    <location>
        <begin position="214"/>
        <end position="235"/>
    </location>
</feature>
<keyword evidence="1" id="KW-0472">Membrane</keyword>
<evidence type="ECO:0000313" key="2">
    <source>
        <dbReference type="EMBL" id="KMM36767.1"/>
    </source>
</evidence>
<organism evidence="2 3">
    <name type="scientific">Guptibacillus hwajinpoensis</name>
    <dbReference type="NCBI Taxonomy" id="208199"/>
    <lineage>
        <taxon>Bacteria</taxon>
        <taxon>Bacillati</taxon>
        <taxon>Bacillota</taxon>
        <taxon>Bacilli</taxon>
        <taxon>Bacillales</taxon>
        <taxon>Guptibacillaceae</taxon>
        <taxon>Guptibacillus</taxon>
    </lineage>
</organism>
<sequence>MSEFERLWSRKFIIILFLSIPALTFALGMYYKSNNEEIIQLQPDFATALNFPILGLAEHLFITFNLLLLMLIGFTVTEEYQHGHLRLLLLRSYSLAQIYRAKFIVISLTVLIVLLVYGISSFFTGWVLFDIPQQSILFISDEPISNRAMVFYIVYYYILAFISIVAVLALFLFIGIICPTINAVLGCGASLILFLIAAPQLLEQSTAFGSESTFVTFLAYASIMKIQYTGISLFLSGWEHWYWIVGVTGSYIIIFSTLSYLIFTRRSYFV</sequence>
<dbReference type="Proteomes" id="UP000035996">
    <property type="component" value="Unassembled WGS sequence"/>
</dbReference>
<dbReference type="AlphaFoldDB" id="A0A0J6FR18"/>
<keyword evidence="1" id="KW-1133">Transmembrane helix</keyword>
<reference evidence="2" key="1">
    <citation type="submission" date="2015-06" db="EMBL/GenBank/DDBJ databases">
        <authorList>
            <person name="Liu B."/>
            <person name="Wang J."/>
            <person name="Zhu Y."/>
            <person name="Liu G."/>
            <person name="Chen Q."/>
            <person name="Zheng C."/>
            <person name="Che J."/>
            <person name="Ge C."/>
            <person name="Shi H."/>
            <person name="Pan Z."/>
            <person name="Liu X."/>
        </authorList>
    </citation>
    <scope>NUCLEOTIDE SEQUENCE [LARGE SCALE GENOMIC DNA]</scope>
    <source>
        <strain evidence="2">DSM 16346</strain>
    </source>
</reference>